<dbReference type="Pfam" id="PF05331">
    <property type="entry name" value="DUF742"/>
    <property type="match status" value="1"/>
</dbReference>
<keyword evidence="2" id="KW-1185">Reference proteome</keyword>
<proteinExistence type="predicted"/>
<sequence length="135" mass="14651">MTEDRGIPPDAAAAAAAQAWFDRHAGPLVRPYTITGGRTRPRGDDLALITLVVARDPRQVTVRMRPEPAAILELCREQPLAVAEIAGRLDLPISVVKVLLGDLIEDALILTRAPVAVDAPDVRIIQRVIEGVRRL</sequence>
<gene>
    <name evidence="1" type="ORF">NGB36_20400</name>
</gene>
<dbReference type="RefSeq" id="WP_255921803.1">
    <property type="nucleotide sequence ID" value="NZ_JANFNG010000016.1"/>
</dbReference>
<dbReference type="Proteomes" id="UP001057702">
    <property type="component" value="Unassembled WGS sequence"/>
</dbReference>
<reference evidence="1" key="1">
    <citation type="submission" date="2022-06" db="EMBL/GenBank/DDBJ databases">
        <title>Draft genome sequence of Streptomyces sp. RB6PN25 isolated from peat swamp forest in Thailand.</title>
        <authorList>
            <person name="Duangmal K."/>
            <person name="Klaysubun C."/>
        </authorList>
    </citation>
    <scope>NUCLEOTIDE SEQUENCE</scope>
    <source>
        <strain evidence="1">RB6PN25</strain>
    </source>
</reference>
<dbReference type="InterPro" id="IPR007995">
    <property type="entry name" value="DUF742"/>
</dbReference>
<evidence type="ECO:0000313" key="2">
    <source>
        <dbReference type="Proteomes" id="UP001057702"/>
    </source>
</evidence>
<organism evidence="1 2">
    <name type="scientific">Streptomyces humicola</name>
    <dbReference type="NCBI Taxonomy" id="2953240"/>
    <lineage>
        <taxon>Bacteria</taxon>
        <taxon>Bacillati</taxon>
        <taxon>Actinomycetota</taxon>
        <taxon>Actinomycetes</taxon>
        <taxon>Kitasatosporales</taxon>
        <taxon>Streptomycetaceae</taxon>
        <taxon>Streptomyces</taxon>
    </lineage>
</organism>
<comment type="caution">
    <text evidence="1">The sequence shown here is derived from an EMBL/GenBank/DDBJ whole genome shotgun (WGS) entry which is preliminary data.</text>
</comment>
<name>A0ABT1Q0K0_9ACTN</name>
<evidence type="ECO:0000313" key="1">
    <source>
        <dbReference type="EMBL" id="MCQ4082898.1"/>
    </source>
</evidence>
<dbReference type="PANTHER" id="PTHR36221">
    <property type="entry name" value="DUF742 DOMAIN-CONTAINING PROTEIN"/>
    <property type="match status" value="1"/>
</dbReference>
<dbReference type="PANTHER" id="PTHR36221:SF1">
    <property type="entry name" value="DUF742 DOMAIN-CONTAINING PROTEIN"/>
    <property type="match status" value="1"/>
</dbReference>
<accession>A0ABT1Q0K0</accession>
<dbReference type="EMBL" id="JANFNG010000016">
    <property type="protein sequence ID" value="MCQ4082898.1"/>
    <property type="molecule type" value="Genomic_DNA"/>
</dbReference>
<protein>
    <submittedName>
        <fullName evidence="1">DUF742 domain-containing protein</fullName>
    </submittedName>
</protein>